<dbReference type="Proteomes" id="UP000215914">
    <property type="component" value="Unassembled WGS sequence"/>
</dbReference>
<organism evidence="2 3">
    <name type="scientific">Helianthus annuus</name>
    <name type="common">Common sunflower</name>
    <dbReference type="NCBI Taxonomy" id="4232"/>
    <lineage>
        <taxon>Eukaryota</taxon>
        <taxon>Viridiplantae</taxon>
        <taxon>Streptophyta</taxon>
        <taxon>Embryophyta</taxon>
        <taxon>Tracheophyta</taxon>
        <taxon>Spermatophyta</taxon>
        <taxon>Magnoliopsida</taxon>
        <taxon>eudicotyledons</taxon>
        <taxon>Gunneridae</taxon>
        <taxon>Pentapetalae</taxon>
        <taxon>asterids</taxon>
        <taxon>campanulids</taxon>
        <taxon>Asterales</taxon>
        <taxon>Asteraceae</taxon>
        <taxon>Asteroideae</taxon>
        <taxon>Heliantheae alliance</taxon>
        <taxon>Heliantheae</taxon>
        <taxon>Helianthus</taxon>
    </lineage>
</organism>
<dbReference type="Gramene" id="mRNA:HanXRQr2_Chr15g0693411">
    <property type="protein sequence ID" value="CDS:HanXRQr2_Chr15g0693411.1"/>
    <property type="gene ID" value="HanXRQr2_Chr15g0693411"/>
</dbReference>
<reference evidence="2" key="1">
    <citation type="journal article" date="2017" name="Nature">
        <title>The sunflower genome provides insights into oil metabolism, flowering and Asterid evolution.</title>
        <authorList>
            <person name="Badouin H."/>
            <person name="Gouzy J."/>
            <person name="Grassa C.J."/>
            <person name="Murat F."/>
            <person name="Staton S.E."/>
            <person name="Cottret L."/>
            <person name="Lelandais-Briere C."/>
            <person name="Owens G.L."/>
            <person name="Carrere S."/>
            <person name="Mayjonade B."/>
            <person name="Legrand L."/>
            <person name="Gill N."/>
            <person name="Kane N.C."/>
            <person name="Bowers J.E."/>
            <person name="Hubner S."/>
            <person name="Bellec A."/>
            <person name="Berard A."/>
            <person name="Berges H."/>
            <person name="Blanchet N."/>
            <person name="Boniface M.C."/>
            <person name="Brunel D."/>
            <person name="Catrice O."/>
            <person name="Chaidir N."/>
            <person name="Claudel C."/>
            <person name="Donnadieu C."/>
            <person name="Faraut T."/>
            <person name="Fievet G."/>
            <person name="Helmstetter N."/>
            <person name="King M."/>
            <person name="Knapp S.J."/>
            <person name="Lai Z."/>
            <person name="Le Paslier M.C."/>
            <person name="Lippi Y."/>
            <person name="Lorenzon L."/>
            <person name="Mandel J.R."/>
            <person name="Marage G."/>
            <person name="Marchand G."/>
            <person name="Marquand E."/>
            <person name="Bret-Mestries E."/>
            <person name="Morien E."/>
            <person name="Nambeesan S."/>
            <person name="Nguyen T."/>
            <person name="Pegot-Espagnet P."/>
            <person name="Pouilly N."/>
            <person name="Raftis F."/>
            <person name="Sallet E."/>
            <person name="Schiex T."/>
            <person name="Thomas J."/>
            <person name="Vandecasteele C."/>
            <person name="Vares D."/>
            <person name="Vear F."/>
            <person name="Vautrin S."/>
            <person name="Crespi M."/>
            <person name="Mangin B."/>
            <person name="Burke J.M."/>
            <person name="Salse J."/>
            <person name="Munos S."/>
            <person name="Vincourt P."/>
            <person name="Rieseberg L.H."/>
            <person name="Langlade N.B."/>
        </authorList>
    </citation>
    <scope>NUCLEOTIDE SEQUENCE</scope>
    <source>
        <tissue evidence="2">Leaves</tissue>
    </source>
</reference>
<dbReference type="EMBL" id="MNCJ02000330">
    <property type="protein sequence ID" value="KAF5764551.1"/>
    <property type="molecule type" value="Genomic_DNA"/>
</dbReference>
<feature type="region of interest" description="Disordered" evidence="1">
    <location>
        <begin position="43"/>
        <end position="66"/>
    </location>
</feature>
<evidence type="ECO:0000313" key="2">
    <source>
        <dbReference type="EMBL" id="KAF5764551.1"/>
    </source>
</evidence>
<gene>
    <name evidence="2" type="ORF">HanXRQr2_Chr15g0693411</name>
</gene>
<sequence>MKRESVRQARGRVQRTRGRAQPSVQPINRSAWFHCNSSLGTPPLSHFIHHPPPSQHHHPPPSSIVHHRVCESSRDPRLIVRVLDNQGHVCLSLLHHLVKTSV</sequence>
<dbReference type="AlphaFoldDB" id="A0A9K3DZX6"/>
<comment type="caution">
    <text evidence="2">The sequence shown here is derived from an EMBL/GenBank/DDBJ whole genome shotgun (WGS) entry which is preliminary data.</text>
</comment>
<proteinExistence type="predicted"/>
<protein>
    <submittedName>
        <fullName evidence="2">Uncharacterized protein</fullName>
    </submittedName>
</protein>
<feature type="compositionally biased region" description="Basic residues" evidence="1">
    <location>
        <begin position="9"/>
        <end position="18"/>
    </location>
</feature>
<evidence type="ECO:0000313" key="3">
    <source>
        <dbReference type="Proteomes" id="UP000215914"/>
    </source>
</evidence>
<evidence type="ECO:0000256" key="1">
    <source>
        <dbReference type="SAM" id="MobiDB-lite"/>
    </source>
</evidence>
<keyword evidence="3" id="KW-1185">Reference proteome</keyword>
<name>A0A9K3DZX6_HELAN</name>
<feature type="region of interest" description="Disordered" evidence="1">
    <location>
        <begin position="1"/>
        <end position="25"/>
    </location>
</feature>
<reference evidence="2" key="2">
    <citation type="submission" date="2020-06" db="EMBL/GenBank/DDBJ databases">
        <title>Helianthus annuus Genome sequencing and assembly Release 2.</title>
        <authorList>
            <person name="Gouzy J."/>
            <person name="Langlade N."/>
            <person name="Munos S."/>
        </authorList>
    </citation>
    <scope>NUCLEOTIDE SEQUENCE</scope>
    <source>
        <tissue evidence="2">Leaves</tissue>
    </source>
</reference>
<accession>A0A9K3DZX6</accession>